<sequence length="112" mass="12738">MSWISFPGLPPNYFGESTLLSHASAIGKPISIDAATRNKTRPSCAKVKVEIDLLKVHPKRIQIHVVKGEEIMSKWFTTRYDYLPNYCKTCKLKGHNEVGCRKLNPDLKPKKK</sequence>
<gene>
    <name evidence="1" type="ORF">RND71_040247</name>
</gene>
<dbReference type="Proteomes" id="UP001291623">
    <property type="component" value="Unassembled WGS sequence"/>
</dbReference>
<organism evidence="1 2">
    <name type="scientific">Anisodus tanguticus</name>
    <dbReference type="NCBI Taxonomy" id="243964"/>
    <lineage>
        <taxon>Eukaryota</taxon>
        <taxon>Viridiplantae</taxon>
        <taxon>Streptophyta</taxon>
        <taxon>Embryophyta</taxon>
        <taxon>Tracheophyta</taxon>
        <taxon>Spermatophyta</taxon>
        <taxon>Magnoliopsida</taxon>
        <taxon>eudicotyledons</taxon>
        <taxon>Gunneridae</taxon>
        <taxon>Pentapetalae</taxon>
        <taxon>asterids</taxon>
        <taxon>lamiids</taxon>
        <taxon>Solanales</taxon>
        <taxon>Solanaceae</taxon>
        <taxon>Solanoideae</taxon>
        <taxon>Hyoscyameae</taxon>
        <taxon>Anisodus</taxon>
    </lineage>
</organism>
<reference evidence="1" key="1">
    <citation type="submission" date="2023-12" db="EMBL/GenBank/DDBJ databases">
        <title>Genome assembly of Anisodus tanguticus.</title>
        <authorList>
            <person name="Wang Y.-J."/>
        </authorList>
    </citation>
    <scope>NUCLEOTIDE SEQUENCE</scope>
    <source>
        <strain evidence="1">KB-2021</strain>
        <tissue evidence="1">Leaf</tissue>
    </source>
</reference>
<evidence type="ECO:0000313" key="1">
    <source>
        <dbReference type="EMBL" id="KAK4338785.1"/>
    </source>
</evidence>
<dbReference type="AlphaFoldDB" id="A0AAE1UVH7"/>
<dbReference type="PANTHER" id="PTHR31286">
    <property type="entry name" value="GLYCINE-RICH CELL WALL STRUCTURAL PROTEIN 1.8-LIKE"/>
    <property type="match status" value="1"/>
</dbReference>
<protein>
    <recommendedName>
        <fullName evidence="3">DUF4283 domain-containing protein</fullName>
    </recommendedName>
</protein>
<name>A0AAE1UVH7_9SOLA</name>
<keyword evidence="2" id="KW-1185">Reference proteome</keyword>
<accession>A0AAE1UVH7</accession>
<dbReference type="EMBL" id="JAVYJV010000023">
    <property type="protein sequence ID" value="KAK4338785.1"/>
    <property type="molecule type" value="Genomic_DNA"/>
</dbReference>
<proteinExistence type="predicted"/>
<evidence type="ECO:0008006" key="3">
    <source>
        <dbReference type="Google" id="ProtNLM"/>
    </source>
</evidence>
<evidence type="ECO:0000313" key="2">
    <source>
        <dbReference type="Proteomes" id="UP001291623"/>
    </source>
</evidence>
<comment type="caution">
    <text evidence="1">The sequence shown here is derived from an EMBL/GenBank/DDBJ whole genome shotgun (WGS) entry which is preliminary data.</text>
</comment>
<dbReference type="InterPro" id="IPR040256">
    <property type="entry name" value="At4g02000-like"/>
</dbReference>
<dbReference type="PANTHER" id="PTHR31286:SF179">
    <property type="entry name" value="RNASE H TYPE-1 DOMAIN-CONTAINING PROTEIN"/>
    <property type="match status" value="1"/>
</dbReference>